<gene>
    <name evidence="4" type="ORF">OCBIM_22026186mg</name>
</gene>
<accession>A0A0L8GYS8</accession>
<feature type="repeat" description="ANK" evidence="3">
    <location>
        <begin position="24"/>
        <end position="57"/>
    </location>
</feature>
<dbReference type="EMBL" id="KQ420013">
    <property type="protein sequence ID" value="KOF81725.1"/>
    <property type="molecule type" value="Genomic_DNA"/>
</dbReference>
<organism evidence="4">
    <name type="scientific">Octopus bimaculoides</name>
    <name type="common">California two-spotted octopus</name>
    <dbReference type="NCBI Taxonomy" id="37653"/>
    <lineage>
        <taxon>Eukaryota</taxon>
        <taxon>Metazoa</taxon>
        <taxon>Spiralia</taxon>
        <taxon>Lophotrochozoa</taxon>
        <taxon>Mollusca</taxon>
        <taxon>Cephalopoda</taxon>
        <taxon>Coleoidea</taxon>
        <taxon>Octopodiformes</taxon>
        <taxon>Octopoda</taxon>
        <taxon>Incirrata</taxon>
        <taxon>Octopodidae</taxon>
        <taxon>Octopus</taxon>
    </lineage>
</organism>
<dbReference type="OrthoDB" id="6059107at2759"/>
<dbReference type="PROSITE" id="PS50297">
    <property type="entry name" value="ANK_REP_REGION"/>
    <property type="match status" value="2"/>
</dbReference>
<dbReference type="AlphaFoldDB" id="A0A0L8GYS8"/>
<proteinExistence type="predicted"/>
<evidence type="ECO:0000313" key="4">
    <source>
        <dbReference type="EMBL" id="KOF81725.1"/>
    </source>
</evidence>
<dbReference type="InterPro" id="IPR036770">
    <property type="entry name" value="Ankyrin_rpt-contain_sf"/>
</dbReference>
<dbReference type="SUPFAM" id="SSF48403">
    <property type="entry name" value="Ankyrin repeat"/>
    <property type="match status" value="1"/>
</dbReference>
<evidence type="ECO:0000256" key="3">
    <source>
        <dbReference type="PROSITE-ProRule" id="PRU00023"/>
    </source>
</evidence>
<reference evidence="4" key="1">
    <citation type="submission" date="2015-07" db="EMBL/GenBank/DDBJ databases">
        <title>MeaNS - Measles Nucleotide Surveillance Program.</title>
        <authorList>
            <person name="Tran T."/>
            <person name="Druce J."/>
        </authorList>
    </citation>
    <scope>NUCLEOTIDE SEQUENCE</scope>
    <source>
        <strain evidence="4">UCB-OBI-ISO-001</strain>
        <tissue evidence="4">Gonad</tissue>
    </source>
</reference>
<name>A0A0L8GYS8_OCTBM</name>
<keyword evidence="2 3" id="KW-0040">ANK repeat</keyword>
<evidence type="ECO:0000256" key="2">
    <source>
        <dbReference type="ARBA" id="ARBA00023043"/>
    </source>
</evidence>
<dbReference type="PANTHER" id="PTHR24198">
    <property type="entry name" value="ANKYRIN REPEAT AND PROTEIN KINASE DOMAIN-CONTAINING PROTEIN"/>
    <property type="match status" value="1"/>
</dbReference>
<dbReference type="PROSITE" id="PS50088">
    <property type="entry name" value="ANK_REPEAT"/>
    <property type="match status" value="2"/>
</dbReference>
<dbReference type="Pfam" id="PF12796">
    <property type="entry name" value="Ank_2"/>
    <property type="match status" value="1"/>
</dbReference>
<dbReference type="Gene3D" id="1.25.40.20">
    <property type="entry name" value="Ankyrin repeat-containing domain"/>
    <property type="match status" value="1"/>
</dbReference>
<feature type="repeat" description="ANK" evidence="3">
    <location>
        <begin position="58"/>
        <end position="69"/>
    </location>
</feature>
<dbReference type="SMART" id="SM00248">
    <property type="entry name" value="ANK"/>
    <property type="match status" value="1"/>
</dbReference>
<dbReference type="PANTHER" id="PTHR24198:SF165">
    <property type="entry name" value="ANKYRIN REPEAT-CONTAINING PROTEIN-RELATED"/>
    <property type="match status" value="1"/>
</dbReference>
<keyword evidence="1" id="KW-0677">Repeat</keyword>
<protein>
    <submittedName>
        <fullName evidence="4">Uncharacterized protein</fullName>
    </submittedName>
</protein>
<sequence length="69" mass="7567">MNQPEAVATLLKEATIQVNLRDNCGRTPLHLACSRGYTDTVSFLLKHIGIEPNAVDKNGDTPLHLAVRK</sequence>
<evidence type="ECO:0000256" key="1">
    <source>
        <dbReference type="ARBA" id="ARBA00022737"/>
    </source>
</evidence>
<dbReference type="InterPro" id="IPR002110">
    <property type="entry name" value="Ankyrin_rpt"/>
</dbReference>